<feature type="signal peptide" evidence="11">
    <location>
        <begin position="1"/>
        <end position="16"/>
    </location>
</feature>
<keyword evidence="9" id="KW-1015">Disulfide bond</keyword>
<dbReference type="GO" id="GO:0008237">
    <property type="term" value="F:metallopeptidase activity"/>
    <property type="evidence" value="ECO:0007669"/>
    <property type="project" value="UniProtKB-KW"/>
</dbReference>
<dbReference type="PANTHER" id="PTHR47466">
    <property type="match status" value="1"/>
</dbReference>
<name>A0A136IM30_9PEZI</name>
<evidence type="ECO:0000259" key="12">
    <source>
        <dbReference type="Pfam" id="PF05572"/>
    </source>
</evidence>
<dbReference type="EMBL" id="KQ964271">
    <property type="protein sequence ID" value="KXJ86026.1"/>
    <property type="molecule type" value="Genomic_DNA"/>
</dbReference>
<feature type="compositionally biased region" description="Polar residues" evidence="10">
    <location>
        <begin position="43"/>
        <end position="67"/>
    </location>
</feature>
<evidence type="ECO:0000256" key="6">
    <source>
        <dbReference type="ARBA" id="ARBA00022801"/>
    </source>
</evidence>
<feature type="compositionally biased region" description="Low complexity" evidence="10">
    <location>
        <begin position="69"/>
        <end position="103"/>
    </location>
</feature>
<keyword evidence="8" id="KW-0482">Metalloprotease</keyword>
<evidence type="ECO:0000256" key="1">
    <source>
        <dbReference type="ARBA" id="ARBA00003174"/>
    </source>
</evidence>
<comment type="similarity">
    <text evidence="2">Belongs to the peptidase M43B family.</text>
</comment>
<feature type="region of interest" description="Disordered" evidence="10">
    <location>
        <begin position="567"/>
        <end position="600"/>
    </location>
</feature>
<feature type="compositionally biased region" description="Low complexity" evidence="10">
    <location>
        <begin position="17"/>
        <end position="33"/>
    </location>
</feature>
<evidence type="ECO:0000256" key="5">
    <source>
        <dbReference type="ARBA" id="ARBA00022729"/>
    </source>
</evidence>
<evidence type="ECO:0000256" key="4">
    <source>
        <dbReference type="ARBA" id="ARBA00022723"/>
    </source>
</evidence>
<feature type="domain" description="Peptidase M43 pregnancy-associated plasma-A" evidence="12">
    <location>
        <begin position="366"/>
        <end position="435"/>
    </location>
</feature>
<comment type="function">
    <text evidence="1">Secreted metalloproteinase that allows assimilation of proteinaceous substrates.</text>
</comment>
<feature type="compositionally biased region" description="Gly residues" evidence="10">
    <location>
        <begin position="576"/>
        <end position="591"/>
    </location>
</feature>
<sequence length="809" mass="86361">MRSLLVLPLMALGSLAQSVPSDSSSASVGTTPSDTPPVVIDTPSVTPTVTDSGSASPSVTPSTSEAVATTPTDVSSSPSSSSNDSSSSSSSSTDSSSVSATATDDLDDPTATYVIPANLYSADKADEGPQVIVQPSLEEVVDIGAHQVELYAAVVADNKLAPPDNPAESPVAVLPACPNIKAAALRAAADRAQIRVPKFGCVKKTLSIKIHFHYVVPSSKTTQTAKDNAQKRAQRNFDLLNQVYNPFGISFVWESFDTPVNAWFTNHKFWVNSNDDFNPTQEATKKQQAWRATKRVGGFDELNVWIVDDITTQDDPNFNVAGFATFPNWKKKHDGIVMALWAFTPISDALLTTADDQGTCLEPGSVPKLKGGTLIHEIGHWLGLLHIHEGGCSADDGVADTYQVSDGETRNCCTVRACDGTNIRSHNWMGYSKCRGTSIYNRPINPSSFKDGQRVRMLAYWNKYRQPFRCEDVLITVPGKRDLASGNNAAGAAALALHRRQQEGTAKALAELLLHNCSVAIQDVFDPASIPLGKPDLAMYSSSASVLQASPTPVPPGVIKPSTVSWGTNQPTDSVPGGGGAGVAGTGGNGAGSTSTPKPSNAATALTVVGGRADGVLAVTYRIWKPSKRYDVIDDFTPVATLGIRFGKRWGNSRATLPCFSRTVIPTFALKSRLLTRFRDGATYQDANDRILQYRRLAASPATGTDWYYSGVTAAIIDRGLYIMSRNDNPKLYGGSHVVDGRSAQGQQQLGASQGFRKCTVDKSKGGWISCQLPNASPARFQELVWGTGESNRRKLKLAQIPSSDDQGQ</sequence>
<proteinExistence type="inferred from homology"/>
<evidence type="ECO:0000313" key="14">
    <source>
        <dbReference type="Proteomes" id="UP000070501"/>
    </source>
</evidence>
<keyword evidence="7" id="KW-0862">Zinc</keyword>
<keyword evidence="3" id="KW-0645">Protease</keyword>
<dbReference type="InParanoid" id="A0A136IM30"/>
<dbReference type="AlphaFoldDB" id="A0A136IM30"/>
<keyword evidence="4" id="KW-0479">Metal-binding</keyword>
<protein>
    <recommendedName>
        <fullName evidence="12">Peptidase M43 pregnancy-associated plasma-A domain-containing protein</fullName>
    </recommendedName>
</protein>
<keyword evidence="5 11" id="KW-0732">Signal</keyword>
<dbReference type="SUPFAM" id="SSF55486">
    <property type="entry name" value="Metalloproteases ('zincins'), catalytic domain"/>
    <property type="match status" value="1"/>
</dbReference>
<dbReference type="Proteomes" id="UP000070501">
    <property type="component" value="Unassembled WGS sequence"/>
</dbReference>
<dbReference type="GO" id="GO:0046872">
    <property type="term" value="F:metal ion binding"/>
    <property type="evidence" value="ECO:0007669"/>
    <property type="project" value="UniProtKB-KW"/>
</dbReference>
<dbReference type="GO" id="GO:0006508">
    <property type="term" value="P:proteolysis"/>
    <property type="evidence" value="ECO:0007669"/>
    <property type="project" value="UniProtKB-KW"/>
</dbReference>
<feature type="chain" id="PRO_5007292798" description="Peptidase M43 pregnancy-associated plasma-A domain-containing protein" evidence="11">
    <location>
        <begin position="17"/>
        <end position="809"/>
    </location>
</feature>
<dbReference type="InterPro" id="IPR024079">
    <property type="entry name" value="MetalloPept_cat_dom_sf"/>
</dbReference>
<organism evidence="13 14">
    <name type="scientific">Microdochium bolleyi</name>
    <dbReference type="NCBI Taxonomy" id="196109"/>
    <lineage>
        <taxon>Eukaryota</taxon>
        <taxon>Fungi</taxon>
        <taxon>Dikarya</taxon>
        <taxon>Ascomycota</taxon>
        <taxon>Pezizomycotina</taxon>
        <taxon>Sordariomycetes</taxon>
        <taxon>Xylariomycetidae</taxon>
        <taxon>Xylariales</taxon>
        <taxon>Microdochiaceae</taxon>
        <taxon>Microdochium</taxon>
    </lineage>
</organism>
<evidence type="ECO:0000256" key="11">
    <source>
        <dbReference type="SAM" id="SignalP"/>
    </source>
</evidence>
<evidence type="ECO:0000313" key="13">
    <source>
        <dbReference type="EMBL" id="KXJ86026.1"/>
    </source>
</evidence>
<feature type="region of interest" description="Disordered" evidence="10">
    <location>
        <begin position="17"/>
        <end position="109"/>
    </location>
</feature>
<reference evidence="14" key="1">
    <citation type="submission" date="2016-02" db="EMBL/GenBank/DDBJ databases">
        <title>Draft genome sequence of Microdochium bolleyi, a fungal endophyte of beachgrass.</title>
        <authorList>
            <consortium name="DOE Joint Genome Institute"/>
            <person name="David A.S."/>
            <person name="May G."/>
            <person name="Haridas S."/>
            <person name="Lim J."/>
            <person name="Wang M."/>
            <person name="Labutti K."/>
            <person name="Lipzen A."/>
            <person name="Barry K."/>
            <person name="Grigoriev I.V."/>
        </authorList>
    </citation>
    <scope>NUCLEOTIDE SEQUENCE [LARGE SCALE GENOMIC DNA]</scope>
    <source>
        <strain evidence="14">J235TASD1</strain>
    </source>
</reference>
<evidence type="ECO:0000256" key="2">
    <source>
        <dbReference type="ARBA" id="ARBA00008721"/>
    </source>
</evidence>
<dbReference type="PANTHER" id="PTHR47466:SF1">
    <property type="entry name" value="METALLOPROTEASE MEP1 (AFU_ORTHOLOGUE AFUA_1G07730)-RELATED"/>
    <property type="match status" value="1"/>
</dbReference>
<evidence type="ECO:0000256" key="10">
    <source>
        <dbReference type="SAM" id="MobiDB-lite"/>
    </source>
</evidence>
<dbReference type="InterPro" id="IPR008754">
    <property type="entry name" value="Peptidase_M43"/>
</dbReference>
<keyword evidence="14" id="KW-1185">Reference proteome</keyword>
<keyword evidence="6" id="KW-0378">Hydrolase</keyword>
<dbReference type="Pfam" id="PF05572">
    <property type="entry name" value="Peptidase_M43"/>
    <property type="match status" value="1"/>
</dbReference>
<dbReference type="Gene3D" id="3.40.390.10">
    <property type="entry name" value="Collagenase (Catalytic Domain)"/>
    <property type="match status" value="1"/>
</dbReference>
<dbReference type="OrthoDB" id="536211at2759"/>
<gene>
    <name evidence="13" type="ORF">Micbo1qcDRAFT_180235</name>
</gene>
<evidence type="ECO:0000256" key="7">
    <source>
        <dbReference type="ARBA" id="ARBA00022833"/>
    </source>
</evidence>
<evidence type="ECO:0000256" key="9">
    <source>
        <dbReference type="ARBA" id="ARBA00023157"/>
    </source>
</evidence>
<accession>A0A136IM30</accession>
<evidence type="ECO:0000256" key="8">
    <source>
        <dbReference type="ARBA" id="ARBA00023049"/>
    </source>
</evidence>
<evidence type="ECO:0000256" key="3">
    <source>
        <dbReference type="ARBA" id="ARBA00022670"/>
    </source>
</evidence>